<dbReference type="Pfam" id="PF00331">
    <property type="entry name" value="Glyco_hydro_10"/>
    <property type="match status" value="1"/>
</dbReference>
<dbReference type="GO" id="GO:0003676">
    <property type="term" value="F:nucleic acid binding"/>
    <property type="evidence" value="ECO:0007669"/>
    <property type="project" value="InterPro"/>
</dbReference>
<dbReference type="InterPro" id="IPR001000">
    <property type="entry name" value="GH10_dom"/>
</dbReference>
<organism evidence="8 9">
    <name type="scientific">Paralvinella palmiformis</name>
    <dbReference type="NCBI Taxonomy" id="53620"/>
    <lineage>
        <taxon>Eukaryota</taxon>
        <taxon>Metazoa</taxon>
        <taxon>Spiralia</taxon>
        <taxon>Lophotrochozoa</taxon>
        <taxon>Annelida</taxon>
        <taxon>Polychaeta</taxon>
        <taxon>Sedentaria</taxon>
        <taxon>Canalipalpata</taxon>
        <taxon>Terebellida</taxon>
        <taxon>Terebelliformia</taxon>
        <taxon>Alvinellidae</taxon>
        <taxon>Paralvinella</taxon>
    </lineage>
</organism>
<dbReference type="InterPro" id="IPR002156">
    <property type="entry name" value="RNaseH_domain"/>
</dbReference>
<evidence type="ECO:0000259" key="7">
    <source>
        <dbReference type="PROSITE" id="PS51760"/>
    </source>
</evidence>
<dbReference type="Gene3D" id="3.30.420.10">
    <property type="entry name" value="Ribonuclease H-like superfamily/Ribonuclease H"/>
    <property type="match status" value="1"/>
</dbReference>
<sequence>MNIINSASALSRRGSLTTLHWVPSHTNIEGNERADALANEATNLTNILHAEQTPVDVAIGDDEIYDGDESLPIPNKCLFLGYPETKYRAESAVLRSNGTPLKCGGEGDPYYVTSGLKREIENNGILLRVGNGKNLLEQAYVGNVAWAHIVANNVLARDKIFGGEVFFITDDTPKLNPSRFMEIFLKARGMSLSTVRAVDVIFGYEDPTQNKFKNWDFEANLSNDDWTISGATVTIVHDPYHGQKCIKVENRKGVDSGLSQTVQGLKQNTNYYVSAFVKLLTDNPDHQGYTKFTLLCKSGRAKTIVAVLPFQSSQKLWKHIGGDFKVYAGHVVKCWIRVEPKGISYTIDAASFIELRKQSNWTAYFDEKIRKIRTSSLNIKGQLPDGCFPASTVVKIELKRHQFGFGSAIKVKEFVGNREVQVKYRNFILKHFNWAVFENAMKWRQMERRSGKIKYKFFNKAMDILRRNNMTIRGHAFLWDVMSRNPDWVQHLTGSALKDAAIRRITYMTKYYKDKIAEWDVCNEVLHQHFFEEQSGYQDLLVSEFKTAHKYDANTKLFLNDYEIVRNGRLTSAIADLAEFLNKRKAYCGGIGIQSHLRIVPLDEEVLKKRVQIAGRLNLPITITEFSVHSTDVQTRANALDTAFRVYFADPNVHAILLWGFADQFPSFANDFYLTEGKYFTPNAAGQKLLNLIHKEWSTKKDIRPTNKMVDVTISEAFRGIYKLTAVCDGQIKVEKEFYVGDAPTIVNF</sequence>
<dbReference type="InterPro" id="IPR002225">
    <property type="entry name" value="3Beta_OHSteriod_DH/Estase"/>
</dbReference>
<dbReference type="Pfam" id="PF02018">
    <property type="entry name" value="CBM_4_9"/>
    <property type="match status" value="1"/>
</dbReference>
<feature type="domain" description="RNase H type-1" evidence="6">
    <location>
        <begin position="1"/>
        <end position="43"/>
    </location>
</feature>
<keyword evidence="4" id="KW-0119">Carbohydrate metabolism</keyword>
<name>A0AAD9JGF3_9ANNE</name>
<dbReference type="PANTHER" id="PTHR31490:SF1">
    <property type="entry name" value="ENDO-1,4-BETA-XYLANASE 1"/>
    <property type="match status" value="1"/>
</dbReference>
<dbReference type="InterPro" id="IPR017853">
    <property type="entry name" value="GH"/>
</dbReference>
<dbReference type="GO" id="GO:0016616">
    <property type="term" value="F:oxidoreductase activity, acting on the CH-OH group of donors, NAD or NADP as acceptor"/>
    <property type="evidence" value="ECO:0007669"/>
    <property type="project" value="InterPro"/>
</dbReference>
<evidence type="ECO:0000256" key="2">
    <source>
        <dbReference type="ARBA" id="ARBA00022737"/>
    </source>
</evidence>
<dbReference type="GO" id="GO:0004523">
    <property type="term" value="F:RNA-DNA hybrid ribonuclease activity"/>
    <property type="evidence" value="ECO:0007669"/>
    <property type="project" value="InterPro"/>
</dbReference>
<keyword evidence="5" id="KW-0624">Polysaccharide degradation</keyword>
<accession>A0AAD9JGF3</accession>
<evidence type="ECO:0000259" key="6">
    <source>
        <dbReference type="PROSITE" id="PS50879"/>
    </source>
</evidence>
<dbReference type="GO" id="GO:0000272">
    <property type="term" value="P:polysaccharide catabolic process"/>
    <property type="evidence" value="ECO:0007669"/>
    <property type="project" value="UniProtKB-KW"/>
</dbReference>
<dbReference type="PANTHER" id="PTHR31490">
    <property type="entry name" value="GLYCOSYL HYDROLASE"/>
    <property type="match status" value="1"/>
</dbReference>
<dbReference type="Proteomes" id="UP001208570">
    <property type="component" value="Unassembled WGS sequence"/>
</dbReference>
<dbReference type="Pfam" id="PF01073">
    <property type="entry name" value="3Beta_HSD"/>
    <property type="match status" value="1"/>
</dbReference>
<keyword evidence="9" id="KW-1185">Reference proteome</keyword>
<feature type="domain" description="GH10" evidence="7">
    <location>
        <begin position="405"/>
        <end position="692"/>
    </location>
</feature>
<dbReference type="InterPro" id="IPR008979">
    <property type="entry name" value="Galactose-bd-like_sf"/>
</dbReference>
<dbReference type="SUPFAM" id="SSF51735">
    <property type="entry name" value="NAD(P)-binding Rossmann-fold domains"/>
    <property type="match status" value="1"/>
</dbReference>
<proteinExistence type="inferred from homology"/>
<dbReference type="InterPro" id="IPR044846">
    <property type="entry name" value="GH10"/>
</dbReference>
<reference evidence="8" key="1">
    <citation type="journal article" date="2023" name="Mol. Biol. Evol.">
        <title>Third-Generation Sequencing Reveals the Adaptive Role of the Epigenome in Three Deep-Sea Polychaetes.</title>
        <authorList>
            <person name="Perez M."/>
            <person name="Aroh O."/>
            <person name="Sun Y."/>
            <person name="Lan Y."/>
            <person name="Juniper S.K."/>
            <person name="Young C.R."/>
            <person name="Angers B."/>
            <person name="Qian P.Y."/>
        </authorList>
    </citation>
    <scope>NUCLEOTIDE SEQUENCE</scope>
    <source>
        <strain evidence="8">P08H-3</strain>
    </source>
</reference>
<comment type="caution">
    <text evidence="8">The sequence shown here is derived from an EMBL/GenBank/DDBJ whole genome shotgun (WGS) entry which is preliminary data.</text>
</comment>
<evidence type="ECO:0008006" key="10">
    <source>
        <dbReference type="Google" id="ProtNLM"/>
    </source>
</evidence>
<dbReference type="InterPro" id="IPR003305">
    <property type="entry name" value="CenC_carb-bd"/>
</dbReference>
<dbReference type="InterPro" id="IPR036397">
    <property type="entry name" value="RNaseH_sf"/>
</dbReference>
<evidence type="ECO:0000313" key="8">
    <source>
        <dbReference type="EMBL" id="KAK2151955.1"/>
    </source>
</evidence>
<dbReference type="SUPFAM" id="SSF53098">
    <property type="entry name" value="Ribonuclease H-like"/>
    <property type="match status" value="1"/>
</dbReference>
<evidence type="ECO:0000256" key="4">
    <source>
        <dbReference type="ARBA" id="ARBA00023277"/>
    </source>
</evidence>
<comment type="similarity">
    <text evidence="1">Belongs to the glycosyl hydrolase 10 (cellulase F) family.</text>
</comment>
<evidence type="ECO:0000256" key="3">
    <source>
        <dbReference type="ARBA" id="ARBA00022801"/>
    </source>
</evidence>
<dbReference type="GO" id="GO:0006694">
    <property type="term" value="P:steroid biosynthetic process"/>
    <property type="evidence" value="ECO:0007669"/>
    <property type="project" value="InterPro"/>
</dbReference>
<dbReference type="EMBL" id="JAODUP010000344">
    <property type="protein sequence ID" value="KAK2151955.1"/>
    <property type="molecule type" value="Genomic_DNA"/>
</dbReference>
<dbReference type="PROSITE" id="PS51760">
    <property type="entry name" value="GH10_2"/>
    <property type="match status" value="1"/>
</dbReference>
<gene>
    <name evidence="8" type="ORF">LSH36_344g00010</name>
</gene>
<keyword evidence="3" id="KW-0378">Hydrolase</keyword>
<dbReference type="Gene3D" id="3.20.20.80">
    <property type="entry name" value="Glycosidases"/>
    <property type="match status" value="1"/>
</dbReference>
<evidence type="ECO:0000313" key="9">
    <source>
        <dbReference type="Proteomes" id="UP001208570"/>
    </source>
</evidence>
<dbReference type="AlphaFoldDB" id="A0AAD9JGF3"/>
<dbReference type="SMART" id="SM00633">
    <property type="entry name" value="Glyco_10"/>
    <property type="match status" value="1"/>
</dbReference>
<keyword evidence="2" id="KW-0677">Repeat</keyword>
<dbReference type="InterPro" id="IPR036291">
    <property type="entry name" value="NAD(P)-bd_dom_sf"/>
</dbReference>
<dbReference type="PRINTS" id="PR00134">
    <property type="entry name" value="GLHYDRLASE10"/>
</dbReference>
<protein>
    <recommendedName>
        <fullName evidence="10">GH10 domain-containing protein</fullName>
    </recommendedName>
</protein>
<dbReference type="GO" id="GO:0031176">
    <property type="term" value="F:endo-1,4-beta-xylanase activity"/>
    <property type="evidence" value="ECO:0007669"/>
    <property type="project" value="UniProtKB-ARBA"/>
</dbReference>
<dbReference type="InterPro" id="IPR012337">
    <property type="entry name" value="RNaseH-like_sf"/>
</dbReference>
<dbReference type="PROSITE" id="PS50879">
    <property type="entry name" value="RNASE_H_1"/>
    <property type="match status" value="1"/>
</dbReference>
<dbReference type="SUPFAM" id="SSF51445">
    <property type="entry name" value="(Trans)glycosidases"/>
    <property type="match status" value="1"/>
</dbReference>
<evidence type="ECO:0000256" key="5">
    <source>
        <dbReference type="ARBA" id="ARBA00023326"/>
    </source>
</evidence>
<evidence type="ECO:0000256" key="1">
    <source>
        <dbReference type="ARBA" id="ARBA00007495"/>
    </source>
</evidence>
<dbReference type="SUPFAM" id="SSF49785">
    <property type="entry name" value="Galactose-binding domain-like"/>
    <property type="match status" value="1"/>
</dbReference>
<dbReference type="Gene3D" id="2.60.120.260">
    <property type="entry name" value="Galactose-binding domain-like"/>
    <property type="match status" value="1"/>
</dbReference>